<proteinExistence type="predicted"/>
<accession>A0AAD9J6S6</accession>
<dbReference type="Proteomes" id="UP001208570">
    <property type="component" value="Unassembled WGS sequence"/>
</dbReference>
<keyword evidence="2" id="KW-1185">Reference proteome</keyword>
<evidence type="ECO:0000313" key="1">
    <source>
        <dbReference type="EMBL" id="KAK2147687.1"/>
    </source>
</evidence>
<organism evidence="1 2">
    <name type="scientific">Paralvinella palmiformis</name>
    <dbReference type="NCBI Taxonomy" id="53620"/>
    <lineage>
        <taxon>Eukaryota</taxon>
        <taxon>Metazoa</taxon>
        <taxon>Spiralia</taxon>
        <taxon>Lophotrochozoa</taxon>
        <taxon>Annelida</taxon>
        <taxon>Polychaeta</taxon>
        <taxon>Sedentaria</taxon>
        <taxon>Canalipalpata</taxon>
        <taxon>Terebellida</taxon>
        <taxon>Terebelliformia</taxon>
        <taxon>Alvinellidae</taxon>
        <taxon>Paralvinella</taxon>
    </lineage>
</organism>
<evidence type="ECO:0000313" key="2">
    <source>
        <dbReference type="Proteomes" id="UP001208570"/>
    </source>
</evidence>
<name>A0AAD9J6S6_9ANNE</name>
<reference evidence="1" key="1">
    <citation type="journal article" date="2023" name="Mol. Biol. Evol.">
        <title>Third-Generation Sequencing Reveals the Adaptive Role of the Epigenome in Three Deep-Sea Polychaetes.</title>
        <authorList>
            <person name="Perez M."/>
            <person name="Aroh O."/>
            <person name="Sun Y."/>
            <person name="Lan Y."/>
            <person name="Juniper S.K."/>
            <person name="Young C.R."/>
            <person name="Angers B."/>
            <person name="Qian P.Y."/>
        </authorList>
    </citation>
    <scope>NUCLEOTIDE SEQUENCE</scope>
    <source>
        <strain evidence="1">P08H-3</strain>
    </source>
</reference>
<dbReference type="EMBL" id="JAODUP010000541">
    <property type="protein sequence ID" value="KAK2147687.1"/>
    <property type="molecule type" value="Genomic_DNA"/>
</dbReference>
<dbReference type="AlphaFoldDB" id="A0AAD9J6S6"/>
<protein>
    <submittedName>
        <fullName evidence="1">Uncharacterized protein</fullName>
    </submittedName>
</protein>
<comment type="caution">
    <text evidence="1">The sequence shown here is derived from an EMBL/GenBank/DDBJ whole genome shotgun (WGS) entry which is preliminary data.</text>
</comment>
<sequence length="58" mass="6836">MRPKIVVHVVSNSSVTPLYFSLHVNACKHLSIIHICMLHLFDNWIFHIIKLTTLFRHN</sequence>
<gene>
    <name evidence="1" type="ORF">LSH36_541g02032</name>
</gene>